<dbReference type="EMBL" id="VSRR010018858">
    <property type="protein sequence ID" value="MPC61734.1"/>
    <property type="molecule type" value="Genomic_DNA"/>
</dbReference>
<sequence length="121" mass="13856">MTKDPVILDMVQHCHLDINVDDTGHSFLHELTGEAPDHVPLTTDGMPTIREHLRDQRISETSADIILASWKPGTGKQYRSHLKRWTQFCDRWNVSPLVLSPCFFFLTFSLLAIFIEPLLSP</sequence>
<evidence type="ECO:0000256" key="1">
    <source>
        <dbReference type="SAM" id="Phobius"/>
    </source>
</evidence>
<organism evidence="2 3">
    <name type="scientific">Portunus trituberculatus</name>
    <name type="common">Swimming crab</name>
    <name type="synonym">Neptunus trituberculatus</name>
    <dbReference type="NCBI Taxonomy" id="210409"/>
    <lineage>
        <taxon>Eukaryota</taxon>
        <taxon>Metazoa</taxon>
        <taxon>Ecdysozoa</taxon>
        <taxon>Arthropoda</taxon>
        <taxon>Crustacea</taxon>
        <taxon>Multicrustacea</taxon>
        <taxon>Malacostraca</taxon>
        <taxon>Eumalacostraca</taxon>
        <taxon>Eucarida</taxon>
        <taxon>Decapoda</taxon>
        <taxon>Pleocyemata</taxon>
        <taxon>Brachyura</taxon>
        <taxon>Eubrachyura</taxon>
        <taxon>Portunoidea</taxon>
        <taxon>Portunidae</taxon>
        <taxon>Portuninae</taxon>
        <taxon>Portunus</taxon>
    </lineage>
</organism>
<dbReference type="AlphaFoldDB" id="A0A5B7GYP4"/>
<accession>A0A5B7GYP4</accession>
<proteinExistence type="predicted"/>
<evidence type="ECO:0000313" key="3">
    <source>
        <dbReference type="Proteomes" id="UP000324222"/>
    </source>
</evidence>
<dbReference type="OrthoDB" id="6380429at2759"/>
<keyword evidence="1" id="KW-1133">Transmembrane helix</keyword>
<evidence type="ECO:0000313" key="2">
    <source>
        <dbReference type="EMBL" id="MPC61734.1"/>
    </source>
</evidence>
<keyword evidence="1" id="KW-0812">Transmembrane</keyword>
<name>A0A5B7GYP4_PORTR</name>
<keyword evidence="1" id="KW-0472">Membrane</keyword>
<keyword evidence="3" id="KW-1185">Reference proteome</keyword>
<gene>
    <name evidence="2" type="ORF">E2C01_055808</name>
</gene>
<reference evidence="2 3" key="1">
    <citation type="submission" date="2019-05" db="EMBL/GenBank/DDBJ databases">
        <title>Another draft genome of Portunus trituberculatus and its Hox gene families provides insights of decapod evolution.</title>
        <authorList>
            <person name="Jeong J.-H."/>
            <person name="Song I."/>
            <person name="Kim S."/>
            <person name="Choi T."/>
            <person name="Kim D."/>
            <person name="Ryu S."/>
            <person name="Kim W."/>
        </authorList>
    </citation>
    <scope>NUCLEOTIDE SEQUENCE [LARGE SCALE GENOMIC DNA]</scope>
    <source>
        <tissue evidence="2">Muscle</tissue>
    </source>
</reference>
<feature type="transmembrane region" description="Helical" evidence="1">
    <location>
        <begin position="92"/>
        <end position="115"/>
    </location>
</feature>
<comment type="caution">
    <text evidence="2">The sequence shown here is derived from an EMBL/GenBank/DDBJ whole genome shotgun (WGS) entry which is preliminary data.</text>
</comment>
<protein>
    <submittedName>
        <fullName evidence="2">Uncharacterized protein</fullName>
    </submittedName>
</protein>
<dbReference type="Proteomes" id="UP000324222">
    <property type="component" value="Unassembled WGS sequence"/>
</dbReference>